<proteinExistence type="predicted"/>
<dbReference type="Proteomes" id="UP000829720">
    <property type="component" value="Unassembled WGS sequence"/>
</dbReference>
<sequence>MSLSGVKIAIKPLPGHFNVIGAIRSVAPALLRKEDGEEADGDDAGAAVPYQEGKLQEPEQEPTQSGEEVLQAAQLDPTVETAGQGLEFVLMAESETECDTPGLDTLGSECVIPHSQVTDVHYASGSEIMALDEKRDTDLDIHGADLKVQGLGAPELGSVTCVETDQIITETDHDYTKAEQQSDLQCFGGADMDISELT</sequence>
<dbReference type="AlphaFoldDB" id="A0A8T3DDD8"/>
<keyword evidence="2" id="KW-1185">Reference proteome</keyword>
<reference evidence="1" key="1">
    <citation type="submission" date="2021-01" db="EMBL/GenBank/DDBJ databases">
        <authorList>
            <person name="Zahm M."/>
            <person name="Roques C."/>
            <person name="Cabau C."/>
            <person name="Klopp C."/>
            <person name="Donnadieu C."/>
            <person name="Jouanno E."/>
            <person name="Lampietro C."/>
            <person name="Louis A."/>
            <person name="Herpin A."/>
            <person name="Echchiki A."/>
            <person name="Berthelot C."/>
            <person name="Parey E."/>
            <person name="Roest-Crollius H."/>
            <person name="Braasch I."/>
            <person name="Postlethwait J."/>
            <person name="Bobe J."/>
            <person name="Montfort J."/>
            <person name="Bouchez O."/>
            <person name="Begum T."/>
            <person name="Mejri S."/>
            <person name="Adams A."/>
            <person name="Chen W.-J."/>
            <person name="Guiguen Y."/>
        </authorList>
    </citation>
    <scope>NUCLEOTIDE SEQUENCE</scope>
    <source>
        <tissue evidence="1">Blood</tissue>
    </source>
</reference>
<dbReference type="EMBL" id="JAERUA010000010">
    <property type="protein sequence ID" value="KAI1894256.1"/>
    <property type="molecule type" value="Genomic_DNA"/>
</dbReference>
<gene>
    <name evidence="1" type="ORF">AGOR_G00113940</name>
</gene>
<dbReference type="OrthoDB" id="8963769at2759"/>
<accession>A0A8T3DDD8</accession>
<evidence type="ECO:0000313" key="2">
    <source>
        <dbReference type="Proteomes" id="UP000829720"/>
    </source>
</evidence>
<protein>
    <submittedName>
        <fullName evidence="1">Uncharacterized protein</fullName>
    </submittedName>
</protein>
<organism evidence="1 2">
    <name type="scientific">Albula goreensis</name>
    <dbReference type="NCBI Taxonomy" id="1534307"/>
    <lineage>
        <taxon>Eukaryota</taxon>
        <taxon>Metazoa</taxon>
        <taxon>Chordata</taxon>
        <taxon>Craniata</taxon>
        <taxon>Vertebrata</taxon>
        <taxon>Euteleostomi</taxon>
        <taxon>Actinopterygii</taxon>
        <taxon>Neopterygii</taxon>
        <taxon>Teleostei</taxon>
        <taxon>Albuliformes</taxon>
        <taxon>Albulidae</taxon>
        <taxon>Albula</taxon>
    </lineage>
</organism>
<comment type="caution">
    <text evidence="1">The sequence shown here is derived from an EMBL/GenBank/DDBJ whole genome shotgun (WGS) entry which is preliminary data.</text>
</comment>
<name>A0A8T3DDD8_9TELE</name>
<evidence type="ECO:0000313" key="1">
    <source>
        <dbReference type="EMBL" id="KAI1894256.1"/>
    </source>
</evidence>